<evidence type="ECO:0000256" key="2">
    <source>
        <dbReference type="ARBA" id="ARBA00022448"/>
    </source>
</evidence>
<keyword evidence="5 6" id="KW-0472">Membrane</keyword>
<dbReference type="PANTHER" id="PTHR30177">
    <property type="entry name" value="GLYCINE BETAINE/L-PROLINE TRANSPORT SYSTEM PERMEASE PROTEIN PROW"/>
    <property type="match status" value="1"/>
</dbReference>
<proteinExistence type="inferred from homology"/>
<dbReference type="InterPro" id="IPR000515">
    <property type="entry name" value="MetI-like"/>
</dbReference>
<dbReference type="Proteomes" id="UP001164390">
    <property type="component" value="Chromosome"/>
</dbReference>
<evidence type="ECO:0000313" key="9">
    <source>
        <dbReference type="Proteomes" id="UP001164390"/>
    </source>
</evidence>
<feature type="transmembrane region" description="Helical" evidence="6">
    <location>
        <begin position="233"/>
        <end position="253"/>
    </location>
</feature>
<name>A0AA46TLN4_9ACTN</name>
<evidence type="ECO:0000256" key="5">
    <source>
        <dbReference type="ARBA" id="ARBA00023136"/>
    </source>
</evidence>
<dbReference type="RefSeq" id="WP_271636558.1">
    <property type="nucleotide sequence ID" value="NZ_CP094970.1"/>
</dbReference>
<dbReference type="GO" id="GO:0055085">
    <property type="term" value="P:transmembrane transport"/>
    <property type="evidence" value="ECO:0007669"/>
    <property type="project" value="InterPro"/>
</dbReference>
<feature type="transmembrane region" description="Helical" evidence="6">
    <location>
        <begin position="28"/>
        <end position="50"/>
    </location>
</feature>
<keyword evidence="3 6" id="KW-0812">Transmembrane</keyword>
<keyword evidence="9" id="KW-1185">Reference proteome</keyword>
<feature type="transmembrane region" description="Helical" evidence="6">
    <location>
        <begin position="78"/>
        <end position="97"/>
    </location>
</feature>
<feature type="transmembrane region" description="Helical" evidence="6">
    <location>
        <begin position="138"/>
        <end position="159"/>
    </location>
</feature>
<feature type="transmembrane region" description="Helical" evidence="6">
    <location>
        <begin position="109"/>
        <end position="132"/>
    </location>
</feature>
<evidence type="ECO:0000256" key="6">
    <source>
        <dbReference type="RuleBase" id="RU363032"/>
    </source>
</evidence>
<dbReference type="InterPro" id="IPR035906">
    <property type="entry name" value="MetI-like_sf"/>
</dbReference>
<accession>A0AA46TLN4</accession>
<feature type="transmembrane region" description="Helical" evidence="6">
    <location>
        <begin position="180"/>
        <end position="213"/>
    </location>
</feature>
<reference evidence="8" key="1">
    <citation type="submission" date="2022-01" db="EMBL/GenBank/DDBJ databases">
        <title>Nocardioidaceae gen. sp. A5X3R13.</title>
        <authorList>
            <person name="Lopez Marin M.A."/>
            <person name="Uhlik O."/>
        </authorList>
    </citation>
    <scope>NUCLEOTIDE SEQUENCE</scope>
    <source>
        <strain evidence="8">A5X3R13</strain>
    </source>
</reference>
<protein>
    <submittedName>
        <fullName evidence="8">ABC transporter permease</fullName>
    </submittedName>
</protein>
<dbReference type="InterPro" id="IPR051204">
    <property type="entry name" value="ABC_transp_perm/SBD"/>
</dbReference>
<gene>
    <name evidence="8" type="ORF">L0C25_11065</name>
</gene>
<evidence type="ECO:0000256" key="1">
    <source>
        <dbReference type="ARBA" id="ARBA00004141"/>
    </source>
</evidence>
<sequence length="265" mass="28067">MSALIDGGQQALGRVDDVRTPPRKGFAFYFDLLFIPVVLVCSLIALFAYVQGQTLDDIETRTLTADKIWTLVGQHLKLVAVSSVAVVALAVPIGILLTRPAIRRASAVVLPLANFGQAIPSIGVLTLFGIWFSFGFTYAVFALILVSFLSVLRNTIVGIDGLDPAYIDAARGMGLSRAEVLFRVELPLAVPVIMAGIRVALILNVGSAALATFTNAGGLGSMIETGLTLQRDPILITGAVLTACLALAIDWLAGLAERLLRPRGL</sequence>
<feature type="domain" description="ABC transmembrane type-1" evidence="7">
    <location>
        <begin position="72"/>
        <end position="253"/>
    </location>
</feature>
<evidence type="ECO:0000256" key="3">
    <source>
        <dbReference type="ARBA" id="ARBA00022692"/>
    </source>
</evidence>
<dbReference type="PROSITE" id="PS50928">
    <property type="entry name" value="ABC_TM1"/>
    <property type="match status" value="1"/>
</dbReference>
<dbReference type="EMBL" id="CP094970">
    <property type="protein sequence ID" value="UYM07582.1"/>
    <property type="molecule type" value="Genomic_DNA"/>
</dbReference>
<comment type="similarity">
    <text evidence="6">Belongs to the binding-protein-dependent transport system permease family.</text>
</comment>
<dbReference type="Gene3D" id="1.10.3720.10">
    <property type="entry name" value="MetI-like"/>
    <property type="match status" value="1"/>
</dbReference>
<dbReference type="GO" id="GO:0031460">
    <property type="term" value="P:glycine betaine transport"/>
    <property type="evidence" value="ECO:0007669"/>
    <property type="project" value="TreeGrafter"/>
</dbReference>
<keyword evidence="4 6" id="KW-1133">Transmembrane helix</keyword>
<dbReference type="CDD" id="cd06261">
    <property type="entry name" value="TM_PBP2"/>
    <property type="match status" value="1"/>
</dbReference>
<evidence type="ECO:0000313" key="8">
    <source>
        <dbReference type="EMBL" id="UYM07582.1"/>
    </source>
</evidence>
<dbReference type="AlphaFoldDB" id="A0AA46TLN4"/>
<evidence type="ECO:0000256" key="4">
    <source>
        <dbReference type="ARBA" id="ARBA00022989"/>
    </source>
</evidence>
<comment type="subcellular location">
    <subcellularLocation>
        <location evidence="6">Cell membrane</location>
        <topology evidence="6">Multi-pass membrane protein</topology>
    </subcellularLocation>
    <subcellularLocation>
        <location evidence="1">Membrane</location>
        <topology evidence="1">Multi-pass membrane protein</topology>
    </subcellularLocation>
</comment>
<dbReference type="KEGG" id="sgrg:L0C25_11065"/>
<keyword evidence="2 6" id="KW-0813">Transport</keyword>
<organism evidence="8 9">
    <name type="scientific">Solicola gregarius</name>
    <dbReference type="NCBI Taxonomy" id="2908642"/>
    <lineage>
        <taxon>Bacteria</taxon>
        <taxon>Bacillati</taxon>
        <taxon>Actinomycetota</taxon>
        <taxon>Actinomycetes</taxon>
        <taxon>Propionibacteriales</taxon>
        <taxon>Nocardioidaceae</taxon>
        <taxon>Solicola</taxon>
    </lineage>
</organism>
<dbReference type="Pfam" id="PF00528">
    <property type="entry name" value="BPD_transp_1"/>
    <property type="match status" value="1"/>
</dbReference>
<dbReference type="GO" id="GO:0005886">
    <property type="term" value="C:plasma membrane"/>
    <property type="evidence" value="ECO:0007669"/>
    <property type="project" value="UniProtKB-SubCell"/>
</dbReference>
<evidence type="ECO:0000259" key="7">
    <source>
        <dbReference type="PROSITE" id="PS50928"/>
    </source>
</evidence>
<dbReference type="SUPFAM" id="SSF161098">
    <property type="entry name" value="MetI-like"/>
    <property type="match status" value="1"/>
</dbReference>
<dbReference type="PANTHER" id="PTHR30177:SF4">
    <property type="entry name" value="OSMOPROTECTANT IMPORT PERMEASE PROTEIN OSMW"/>
    <property type="match status" value="1"/>
</dbReference>